<reference evidence="1" key="2">
    <citation type="journal article" date="2015" name="Data Brief">
        <title>Shoot transcriptome of the giant reed, Arundo donax.</title>
        <authorList>
            <person name="Barrero R.A."/>
            <person name="Guerrero F.D."/>
            <person name="Moolhuijzen P."/>
            <person name="Goolsby J.A."/>
            <person name="Tidwell J."/>
            <person name="Bellgard S.E."/>
            <person name="Bellgard M.I."/>
        </authorList>
    </citation>
    <scope>NUCLEOTIDE SEQUENCE</scope>
    <source>
        <tissue evidence="1">Shoot tissue taken approximately 20 cm above the soil surface</tissue>
    </source>
</reference>
<reference evidence="1" key="1">
    <citation type="submission" date="2014-09" db="EMBL/GenBank/DDBJ databases">
        <authorList>
            <person name="Magalhaes I.L.F."/>
            <person name="Oliveira U."/>
            <person name="Santos F.R."/>
            <person name="Vidigal T.H.D.A."/>
            <person name="Brescovit A.D."/>
            <person name="Santos A.J."/>
        </authorList>
    </citation>
    <scope>NUCLEOTIDE SEQUENCE</scope>
    <source>
        <tissue evidence="1">Shoot tissue taken approximately 20 cm above the soil surface</tissue>
    </source>
</reference>
<proteinExistence type="predicted"/>
<protein>
    <submittedName>
        <fullName evidence="1">Uncharacterized protein</fullName>
    </submittedName>
</protein>
<name>A0A0A9BX25_ARUDO</name>
<organism evidence="1">
    <name type="scientific">Arundo donax</name>
    <name type="common">Giant reed</name>
    <name type="synonym">Donax arundinaceus</name>
    <dbReference type="NCBI Taxonomy" id="35708"/>
    <lineage>
        <taxon>Eukaryota</taxon>
        <taxon>Viridiplantae</taxon>
        <taxon>Streptophyta</taxon>
        <taxon>Embryophyta</taxon>
        <taxon>Tracheophyta</taxon>
        <taxon>Spermatophyta</taxon>
        <taxon>Magnoliopsida</taxon>
        <taxon>Liliopsida</taxon>
        <taxon>Poales</taxon>
        <taxon>Poaceae</taxon>
        <taxon>PACMAD clade</taxon>
        <taxon>Arundinoideae</taxon>
        <taxon>Arundineae</taxon>
        <taxon>Arundo</taxon>
    </lineage>
</organism>
<sequence length="58" mass="6658">MVNELSSSLHRSSSSLTSQDTVVWKLGLSLVKPRLAYQVYITNFTRVELMLKLYTKHS</sequence>
<evidence type="ECO:0000313" key="1">
    <source>
        <dbReference type="EMBL" id="JAD66768.1"/>
    </source>
</evidence>
<accession>A0A0A9BX25</accession>
<dbReference type="AlphaFoldDB" id="A0A0A9BX25"/>
<dbReference type="EMBL" id="GBRH01231127">
    <property type="protein sequence ID" value="JAD66768.1"/>
    <property type="molecule type" value="Transcribed_RNA"/>
</dbReference>